<gene>
    <name evidence="6" type="ORF">EDC14_1003134</name>
</gene>
<keyword evidence="2 5" id="KW-0812">Transmembrane</keyword>
<feature type="transmembrane region" description="Helical" evidence="5">
    <location>
        <begin position="21"/>
        <end position="39"/>
    </location>
</feature>
<dbReference type="Proteomes" id="UP000295008">
    <property type="component" value="Unassembled WGS sequence"/>
</dbReference>
<keyword evidence="7" id="KW-1185">Reference proteome</keyword>
<evidence type="ECO:0000313" key="7">
    <source>
        <dbReference type="Proteomes" id="UP000295008"/>
    </source>
</evidence>
<feature type="transmembrane region" description="Helical" evidence="5">
    <location>
        <begin position="232"/>
        <end position="255"/>
    </location>
</feature>
<evidence type="ECO:0000256" key="2">
    <source>
        <dbReference type="ARBA" id="ARBA00022692"/>
    </source>
</evidence>
<dbReference type="Pfam" id="PF01758">
    <property type="entry name" value="SBF"/>
    <property type="match status" value="1"/>
</dbReference>
<evidence type="ECO:0000256" key="1">
    <source>
        <dbReference type="ARBA" id="ARBA00004141"/>
    </source>
</evidence>
<dbReference type="PANTHER" id="PTHR10361:SF28">
    <property type="entry name" value="P3 PROTEIN-RELATED"/>
    <property type="match status" value="1"/>
</dbReference>
<dbReference type="OrthoDB" id="1551454at2"/>
<dbReference type="InterPro" id="IPR004710">
    <property type="entry name" value="Bilac:Na_transpt"/>
</dbReference>
<dbReference type="InterPro" id="IPR002657">
    <property type="entry name" value="BilAc:Na_symport/Acr3"/>
</dbReference>
<evidence type="ECO:0000256" key="5">
    <source>
        <dbReference type="SAM" id="Phobius"/>
    </source>
</evidence>
<dbReference type="EMBL" id="SLUN01000003">
    <property type="protein sequence ID" value="TCL75202.1"/>
    <property type="molecule type" value="Genomic_DNA"/>
</dbReference>
<feature type="transmembrane region" description="Helical" evidence="5">
    <location>
        <begin position="104"/>
        <end position="125"/>
    </location>
</feature>
<keyword evidence="4 5" id="KW-0472">Membrane</keyword>
<feature type="transmembrane region" description="Helical" evidence="5">
    <location>
        <begin position="209"/>
        <end position="226"/>
    </location>
</feature>
<feature type="transmembrane region" description="Helical" evidence="5">
    <location>
        <begin position="132"/>
        <end position="157"/>
    </location>
</feature>
<name>A0A4R1S9K2_HYDET</name>
<dbReference type="GO" id="GO:0016020">
    <property type="term" value="C:membrane"/>
    <property type="evidence" value="ECO:0007669"/>
    <property type="project" value="UniProtKB-SubCell"/>
</dbReference>
<dbReference type="Gene3D" id="1.20.1530.20">
    <property type="match status" value="1"/>
</dbReference>
<feature type="transmembrane region" description="Helical" evidence="5">
    <location>
        <begin position="45"/>
        <end position="64"/>
    </location>
</feature>
<dbReference type="PANTHER" id="PTHR10361">
    <property type="entry name" value="SODIUM-BILE ACID COTRANSPORTER"/>
    <property type="match status" value="1"/>
</dbReference>
<protein>
    <submittedName>
        <fullName evidence="6">Putative Na+-dependent transporter</fullName>
    </submittedName>
</protein>
<evidence type="ECO:0000256" key="4">
    <source>
        <dbReference type="ARBA" id="ARBA00023136"/>
    </source>
</evidence>
<accession>A0A4R1S9K2</accession>
<evidence type="ECO:0000256" key="3">
    <source>
        <dbReference type="ARBA" id="ARBA00022989"/>
    </source>
</evidence>
<reference evidence="6 7" key="1">
    <citation type="submission" date="2019-03" db="EMBL/GenBank/DDBJ databases">
        <title>Genomic Encyclopedia of Type Strains, Phase IV (KMG-IV): sequencing the most valuable type-strain genomes for metagenomic binning, comparative biology and taxonomic classification.</title>
        <authorList>
            <person name="Goeker M."/>
        </authorList>
    </citation>
    <scope>NUCLEOTIDE SEQUENCE [LARGE SCALE GENOMIC DNA]</scope>
    <source>
        <strain evidence="6 7">LX-B</strain>
    </source>
</reference>
<keyword evidence="3 5" id="KW-1133">Transmembrane helix</keyword>
<dbReference type="AlphaFoldDB" id="A0A4R1S9K2"/>
<comment type="caution">
    <text evidence="6">The sequence shown here is derived from an EMBL/GenBank/DDBJ whole genome shotgun (WGS) entry which is preliminary data.</text>
</comment>
<dbReference type="InterPro" id="IPR038770">
    <property type="entry name" value="Na+/solute_symporter_sf"/>
</dbReference>
<feature type="transmembrane region" description="Helical" evidence="5">
    <location>
        <begin position="76"/>
        <end position="98"/>
    </location>
</feature>
<dbReference type="RefSeq" id="WP_132012877.1">
    <property type="nucleotide sequence ID" value="NZ_SLUN01000003.1"/>
</dbReference>
<proteinExistence type="predicted"/>
<comment type="subcellular location">
    <subcellularLocation>
        <location evidence="1">Membrane</location>
        <topology evidence="1">Multi-pass membrane protein</topology>
    </subcellularLocation>
</comment>
<feature type="transmembrane region" description="Helical" evidence="5">
    <location>
        <begin position="169"/>
        <end position="188"/>
    </location>
</feature>
<organism evidence="6 7">
    <name type="scientific">Hydrogenispora ethanolica</name>
    <dbReference type="NCBI Taxonomy" id="1082276"/>
    <lineage>
        <taxon>Bacteria</taxon>
        <taxon>Bacillati</taxon>
        <taxon>Bacillota</taxon>
        <taxon>Hydrogenispora</taxon>
    </lineage>
</organism>
<sequence>MKPWGIMKRGIRFNQFLENRMILVVGSGLLAGALFHDQMVVLKPLVPYLFFYMTFAVAVNCSSADFKKAVKTPGPLLTIIGMLHIALPLLATLLARTLLPGEPLLQAGVILGTAVPIGVASSIWISISGGNAALGLTAVVADTVLSPLVVPAIMLLALGQSVKFDVAQLMIGLAWMIVLPTLLGMGLHDASGGRIHRQYKFVTGPTTKLLLGLVVSINLAVAWDSLHLLRSALAKVLLVVLIMTCSGYLAGYACAKLARKPPQLVNTYLFAIGMRNITAGLVMALKYFPELTAIPVVFAIIFQQPLAAVSHRFLAERPGTSVRSTPLPPAEK</sequence>
<evidence type="ECO:0000313" key="6">
    <source>
        <dbReference type="EMBL" id="TCL75202.1"/>
    </source>
</evidence>